<protein>
    <recommendedName>
        <fullName evidence="5">Phytanoyl-CoA dioxygenase (PhyH)</fullName>
    </recommendedName>
</protein>
<evidence type="ECO:0008006" key="5">
    <source>
        <dbReference type="Google" id="ProtNLM"/>
    </source>
</evidence>
<name>A0A0R3C6B1_9BRAD</name>
<evidence type="ECO:0000313" key="1">
    <source>
        <dbReference type="EMBL" id="KRP93248.1"/>
    </source>
</evidence>
<dbReference type="AlphaFoldDB" id="A0A0R3C6B1"/>
<dbReference type="SUPFAM" id="SSF51197">
    <property type="entry name" value="Clavaminate synthase-like"/>
    <property type="match status" value="1"/>
</dbReference>
<dbReference type="STRING" id="108015.GA0061099_1012140"/>
<dbReference type="EMBL" id="LJYF01000030">
    <property type="protein sequence ID" value="KRP93248.1"/>
    <property type="molecule type" value="Genomic_DNA"/>
</dbReference>
<gene>
    <name evidence="1" type="ORF">AOQ72_26875</name>
    <name evidence="2" type="ORF">GA0061099_1012140</name>
</gene>
<evidence type="ECO:0000313" key="4">
    <source>
        <dbReference type="Proteomes" id="UP000183174"/>
    </source>
</evidence>
<reference evidence="1 3" key="1">
    <citation type="submission" date="2015-09" db="EMBL/GenBank/DDBJ databases">
        <title>Draft Genome Sequence of the Strain BR 3267 (Bradyrhizobium yuanmingense) recommended as inoculant for cowpea in Brazil.</title>
        <authorList>
            <person name="Simoes-Araujo J.L."/>
            <person name="Zilli J.E."/>
        </authorList>
    </citation>
    <scope>NUCLEOTIDE SEQUENCE [LARGE SCALE GENOMIC DNA]</scope>
    <source>
        <strain evidence="1 3">BR3267</strain>
    </source>
</reference>
<proteinExistence type="predicted"/>
<reference evidence="2 4" key="2">
    <citation type="submission" date="2016-08" db="EMBL/GenBank/DDBJ databases">
        <authorList>
            <person name="Seilhamer J.J."/>
        </authorList>
    </citation>
    <scope>NUCLEOTIDE SEQUENCE [LARGE SCALE GENOMIC DNA]</scope>
    <source>
        <strain evidence="2 4">CCBAU 10071</strain>
    </source>
</reference>
<sequence length="310" mass="34773">MTAIDTTTDRPAPSKPKVSQFRRLLWHVNRTDLGWAIKAALTTLQLPARAKRIELLNRLPSKPEWSEASRKLAADGYVDVSELVDRSLAEAVAAVGEAKVSRLNELTGKQQLGHKSFWVSLLDEDLVNGAFATDHPFVRYALQPAALRIIGDFMHDLPQLSDVLLTLSQPTPNQALSYSQLWHLDHDDKRVCKLFIYLTDVRDTADGPFTFIPAGPSRPFRNTLKSHMSDAQVFAKTGPDAVKEMIAPRLSSFIVNTARCLHMGSRIQSDHNRLLYTATYIQQPRIFPEPPPRFRAAGALTELERAVMRL</sequence>
<dbReference type="Proteomes" id="UP000051380">
    <property type="component" value="Unassembled WGS sequence"/>
</dbReference>
<evidence type="ECO:0000313" key="3">
    <source>
        <dbReference type="Proteomes" id="UP000051380"/>
    </source>
</evidence>
<organism evidence="1 3">
    <name type="scientific">Bradyrhizobium yuanmingense</name>
    <dbReference type="NCBI Taxonomy" id="108015"/>
    <lineage>
        <taxon>Bacteria</taxon>
        <taxon>Pseudomonadati</taxon>
        <taxon>Pseudomonadota</taxon>
        <taxon>Alphaproteobacteria</taxon>
        <taxon>Hyphomicrobiales</taxon>
        <taxon>Nitrobacteraceae</taxon>
        <taxon>Bradyrhizobium</taxon>
    </lineage>
</organism>
<dbReference type="Gene3D" id="2.60.120.620">
    <property type="entry name" value="q2cbj1_9rhob like domain"/>
    <property type="match status" value="1"/>
</dbReference>
<dbReference type="RefSeq" id="WP_050996163.1">
    <property type="nucleotide sequence ID" value="NZ_FMAE01000012.1"/>
</dbReference>
<dbReference type="EMBL" id="FMAE01000012">
    <property type="protein sequence ID" value="SCB50623.1"/>
    <property type="molecule type" value="Genomic_DNA"/>
</dbReference>
<evidence type="ECO:0000313" key="2">
    <source>
        <dbReference type="EMBL" id="SCB50623.1"/>
    </source>
</evidence>
<dbReference type="OrthoDB" id="324927at2"/>
<dbReference type="Proteomes" id="UP000183174">
    <property type="component" value="Unassembled WGS sequence"/>
</dbReference>
<accession>A0A0R3C6B1</accession>